<evidence type="ECO:0000256" key="4">
    <source>
        <dbReference type="ARBA" id="ARBA00022448"/>
    </source>
</evidence>
<dbReference type="InterPro" id="IPR015819">
    <property type="entry name" value="Lipid_transp_b-sht_shell"/>
</dbReference>
<evidence type="ECO:0000256" key="20">
    <source>
        <dbReference type="SAM" id="SignalP"/>
    </source>
</evidence>
<evidence type="ECO:0000259" key="21">
    <source>
        <dbReference type="PROSITE" id="PS51211"/>
    </source>
</evidence>
<evidence type="ECO:0000256" key="16">
    <source>
        <dbReference type="ARBA" id="ARBA00023221"/>
    </source>
</evidence>
<dbReference type="FunFam" id="2.30.230.10:FF:000003">
    <property type="entry name" value="Apolipoprotein B"/>
    <property type="match status" value="1"/>
</dbReference>
<dbReference type="GO" id="GO:0005737">
    <property type="term" value="C:cytoplasm"/>
    <property type="evidence" value="ECO:0007669"/>
    <property type="project" value="UniProtKB-SubCell"/>
</dbReference>
<dbReference type="OMA" id="HMTSGIC"/>
<keyword evidence="7" id="KW-0964">Secreted</keyword>
<dbReference type="InterPro" id="IPR052418">
    <property type="entry name" value="Apolipoprotein_B"/>
</dbReference>
<dbReference type="GO" id="GO:0006642">
    <property type="term" value="P:triglyceride mobilization"/>
    <property type="evidence" value="ECO:0007669"/>
    <property type="project" value="TreeGrafter"/>
</dbReference>
<dbReference type="InterPro" id="IPR001747">
    <property type="entry name" value="Vitellogenin_N"/>
</dbReference>
<evidence type="ECO:0000256" key="7">
    <source>
        <dbReference type="ARBA" id="ARBA00022525"/>
    </source>
</evidence>
<dbReference type="GO" id="GO:0008201">
    <property type="term" value="F:heparin binding"/>
    <property type="evidence" value="ECO:0007669"/>
    <property type="project" value="UniProtKB-KW"/>
</dbReference>
<reference evidence="22" key="2">
    <citation type="submission" date="2025-09" db="UniProtKB">
        <authorList>
            <consortium name="Ensembl"/>
        </authorList>
    </citation>
    <scope>IDENTIFICATION</scope>
</reference>
<dbReference type="GO" id="GO:0005811">
    <property type="term" value="C:lipid droplet"/>
    <property type="evidence" value="ECO:0007669"/>
    <property type="project" value="UniProtKB-SubCell"/>
</dbReference>
<keyword evidence="14" id="KW-0443">Lipid metabolism</keyword>
<keyword evidence="5" id="KW-0963">Cytoplasm</keyword>
<reference evidence="22" key="1">
    <citation type="submission" date="2025-08" db="UniProtKB">
        <authorList>
            <consortium name="Ensembl"/>
        </authorList>
    </citation>
    <scope>IDENTIFICATION</scope>
</reference>
<dbReference type="GO" id="GO:0030301">
    <property type="term" value="P:cholesterol transport"/>
    <property type="evidence" value="ECO:0007669"/>
    <property type="project" value="TreeGrafter"/>
</dbReference>
<dbReference type="PANTHER" id="PTHR13769:SF1">
    <property type="entry name" value="APOLIPOPROTEIN B-100"/>
    <property type="match status" value="1"/>
</dbReference>
<dbReference type="SUPFAM" id="SSF56968">
    <property type="entry name" value="Lipovitellin-phosvitin complex, beta-sheet shell regions"/>
    <property type="match status" value="1"/>
</dbReference>
<dbReference type="GO" id="GO:0008203">
    <property type="term" value="P:cholesterol metabolic process"/>
    <property type="evidence" value="ECO:0007669"/>
    <property type="project" value="UniProtKB-KW"/>
</dbReference>
<keyword evidence="4" id="KW-0813">Transport</keyword>
<dbReference type="GO" id="GO:0042632">
    <property type="term" value="P:cholesterol homeostasis"/>
    <property type="evidence" value="ECO:0007669"/>
    <property type="project" value="TreeGrafter"/>
</dbReference>
<evidence type="ECO:0000256" key="14">
    <source>
        <dbReference type="ARBA" id="ARBA00023098"/>
    </source>
</evidence>
<dbReference type="InterPro" id="IPR015816">
    <property type="entry name" value="Vitellinogen_b-sht_N"/>
</dbReference>
<protein>
    <recommendedName>
        <fullName evidence="21">Vitellogenin domain-containing protein</fullName>
    </recommendedName>
</protein>
<dbReference type="GO" id="GO:0050750">
    <property type="term" value="F:low-density lipoprotein particle receptor binding"/>
    <property type="evidence" value="ECO:0007669"/>
    <property type="project" value="TreeGrafter"/>
</dbReference>
<comment type="subcellular location">
    <subcellularLocation>
        <location evidence="1">Cytoplasm</location>
    </subcellularLocation>
    <subcellularLocation>
        <location evidence="2">Lipid droplet</location>
    </subcellularLocation>
    <subcellularLocation>
        <location evidence="3">Secreted</location>
    </subcellularLocation>
</comment>
<keyword evidence="6" id="KW-0162">Chylomicron</keyword>
<feature type="chain" id="PRO_5034990857" description="Vitellogenin domain-containing protein" evidence="20">
    <location>
        <begin position="26"/>
        <end position="327"/>
    </location>
</feature>
<dbReference type="PROSITE" id="PS51211">
    <property type="entry name" value="VITELLOGENIN"/>
    <property type="match status" value="1"/>
</dbReference>
<name>A0A8C6QQK6_NANGA</name>
<evidence type="ECO:0000256" key="18">
    <source>
        <dbReference type="PROSITE-ProRule" id="PRU00557"/>
    </source>
</evidence>
<feature type="disulfide bond" evidence="18">
    <location>
        <begin position="183"/>
        <end position="209"/>
    </location>
</feature>
<accession>A0A8C6QQK6</accession>
<organism evidence="22 23">
    <name type="scientific">Nannospalax galili</name>
    <name type="common">Northern Israeli blind subterranean mole rat</name>
    <name type="synonym">Spalax galili</name>
    <dbReference type="NCBI Taxonomy" id="1026970"/>
    <lineage>
        <taxon>Eukaryota</taxon>
        <taxon>Metazoa</taxon>
        <taxon>Chordata</taxon>
        <taxon>Craniata</taxon>
        <taxon>Vertebrata</taxon>
        <taxon>Euteleostomi</taxon>
        <taxon>Mammalia</taxon>
        <taxon>Eutheria</taxon>
        <taxon>Euarchontoglires</taxon>
        <taxon>Glires</taxon>
        <taxon>Rodentia</taxon>
        <taxon>Myomorpha</taxon>
        <taxon>Muroidea</taxon>
        <taxon>Spalacidae</taxon>
        <taxon>Spalacinae</taxon>
        <taxon>Nannospalax</taxon>
    </lineage>
</organism>
<keyword evidence="16" id="KW-0753">Steroid metabolism</keyword>
<feature type="signal peptide" evidence="20">
    <location>
        <begin position="1"/>
        <end position="25"/>
    </location>
</feature>
<dbReference type="GO" id="GO:0034361">
    <property type="term" value="C:very-low-density lipoprotein particle"/>
    <property type="evidence" value="ECO:0007669"/>
    <property type="project" value="UniProtKB-KW"/>
</dbReference>
<evidence type="ECO:0000256" key="11">
    <source>
        <dbReference type="ARBA" id="ARBA00022710"/>
    </source>
</evidence>
<evidence type="ECO:0000256" key="8">
    <source>
        <dbReference type="ARBA" id="ARBA00022548"/>
    </source>
</evidence>
<evidence type="ECO:0000256" key="15">
    <source>
        <dbReference type="ARBA" id="ARBA00023166"/>
    </source>
</evidence>
<evidence type="ECO:0000256" key="19">
    <source>
        <dbReference type="SAM" id="MobiDB-lite"/>
    </source>
</evidence>
<evidence type="ECO:0000256" key="5">
    <source>
        <dbReference type="ARBA" id="ARBA00022490"/>
    </source>
</evidence>
<comment type="caution">
    <text evidence="18">Lacks conserved residue(s) required for the propagation of feature annotation.</text>
</comment>
<keyword evidence="13" id="KW-0445">Lipid transport</keyword>
<feature type="region of interest" description="Disordered" evidence="19">
    <location>
        <begin position="307"/>
        <end position="327"/>
    </location>
</feature>
<sequence>MGPQRPPLPLVLLLLLLLLDTSVWAQDEVLENVNWNCPNATRFKHLRKYVYNYEAESSSGVRGTADSRSTTKINCKIELEVPQLCSFILRTSQCTLKEVYGFNPEGKALMKKTKNSEEFAAAMSRYELKLAIPEGKQAVLYPEKDEPKHILNIKRGIISALLVPPETEEAKQVLFLDTVYGNCSTQVTVTTRKGNVATEMSTERDLQQCDGFQPISTSVSPLALIKGLVRPLSTLISSSQSCQYTLDPKRKHVSEAMCKEEHLFLPFSYKNKYGIMTHVTQTLTLEDTPKINSRVFSEGTEQVGLAFESTKSTSPPKQAEAVLKTLQ</sequence>
<evidence type="ECO:0000256" key="17">
    <source>
        <dbReference type="ARBA" id="ARBA00023313"/>
    </source>
</evidence>
<keyword evidence="23" id="KW-1185">Reference proteome</keyword>
<keyword evidence="17" id="KW-0850">VLDL</keyword>
<evidence type="ECO:0000256" key="6">
    <source>
        <dbReference type="ARBA" id="ARBA00022513"/>
    </source>
</evidence>
<dbReference type="Ensembl" id="ENSNGAT00000011916.1">
    <property type="protein sequence ID" value="ENSNGAP00000006646.1"/>
    <property type="gene ID" value="ENSNGAG00000009922.1"/>
</dbReference>
<evidence type="ECO:0000256" key="12">
    <source>
        <dbReference type="ARBA" id="ARBA00022729"/>
    </source>
</evidence>
<keyword evidence="12 20" id="KW-0732">Signal</keyword>
<evidence type="ECO:0000256" key="1">
    <source>
        <dbReference type="ARBA" id="ARBA00004496"/>
    </source>
</evidence>
<dbReference type="PANTHER" id="PTHR13769">
    <property type="entry name" value="APOLIPOPROTEIN B"/>
    <property type="match status" value="1"/>
</dbReference>
<dbReference type="GO" id="GO:0042953">
    <property type="term" value="P:lipoprotein transport"/>
    <property type="evidence" value="ECO:0007669"/>
    <property type="project" value="TreeGrafter"/>
</dbReference>
<dbReference type="Pfam" id="PF01347">
    <property type="entry name" value="Vitellogenin_N"/>
    <property type="match status" value="1"/>
</dbReference>
<dbReference type="AlphaFoldDB" id="A0A8C6QQK6"/>
<dbReference type="GeneTree" id="ENSGT00590000083139"/>
<keyword evidence="8" id="KW-0153">Cholesterol metabolism</keyword>
<keyword evidence="15" id="KW-1207">Sterol metabolism</keyword>
<evidence type="ECO:0000256" key="9">
    <source>
        <dbReference type="ARBA" id="ARBA00022674"/>
    </source>
</evidence>
<keyword evidence="11" id="KW-0427">LDL</keyword>
<dbReference type="Proteomes" id="UP000694381">
    <property type="component" value="Unassembled WGS sequence"/>
</dbReference>
<keyword evidence="10" id="KW-0551">Lipid droplet</keyword>
<evidence type="ECO:0000256" key="3">
    <source>
        <dbReference type="ARBA" id="ARBA00004613"/>
    </source>
</evidence>
<proteinExistence type="predicted"/>
<dbReference type="GO" id="GO:0034359">
    <property type="term" value="C:mature chylomicron"/>
    <property type="evidence" value="ECO:0007669"/>
    <property type="project" value="TreeGrafter"/>
</dbReference>
<dbReference type="Gene3D" id="2.30.230.10">
    <property type="entry name" value="Lipovitellin, beta-sheet shell regions, chain A"/>
    <property type="match status" value="1"/>
</dbReference>
<evidence type="ECO:0000256" key="10">
    <source>
        <dbReference type="ARBA" id="ARBA00022677"/>
    </source>
</evidence>
<evidence type="ECO:0000313" key="22">
    <source>
        <dbReference type="Ensembl" id="ENSNGAP00000006646.1"/>
    </source>
</evidence>
<evidence type="ECO:0000256" key="13">
    <source>
        <dbReference type="ARBA" id="ARBA00023055"/>
    </source>
</evidence>
<dbReference type="GO" id="GO:0034362">
    <property type="term" value="C:low-density lipoprotein particle"/>
    <property type="evidence" value="ECO:0007669"/>
    <property type="project" value="UniProtKB-KW"/>
</dbReference>
<keyword evidence="18" id="KW-1015">Disulfide bond</keyword>
<keyword evidence="9" id="KW-0358">Heparin-binding</keyword>
<evidence type="ECO:0000313" key="23">
    <source>
        <dbReference type="Proteomes" id="UP000694381"/>
    </source>
</evidence>
<dbReference type="GO" id="GO:0120020">
    <property type="term" value="F:cholesterol transfer activity"/>
    <property type="evidence" value="ECO:0007669"/>
    <property type="project" value="TreeGrafter"/>
</dbReference>
<evidence type="ECO:0000256" key="2">
    <source>
        <dbReference type="ARBA" id="ARBA00004502"/>
    </source>
</evidence>
<feature type="domain" description="Vitellogenin" evidence="21">
    <location>
        <begin position="43"/>
        <end position="327"/>
    </location>
</feature>